<evidence type="ECO:0000256" key="1">
    <source>
        <dbReference type="ARBA" id="ARBA00005254"/>
    </source>
</evidence>
<dbReference type="PANTHER" id="PTHR43802">
    <property type="entry name" value="ENOYL-COA HYDRATASE"/>
    <property type="match status" value="1"/>
</dbReference>
<proteinExistence type="inferred from homology"/>
<dbReference type="Pfam" id="PF00378">
    <property type="entry name" value="ECH_1"/>
    <property type="match status" value="1"/>
</dbReference>
<dbReference type="Gene3D" id="3.90.226.10">
    <property type="entry name" value="2-enoyl-CoA Hydratase, Chain A, domain 1"/>
    <property type="match status" value="1"/>
</dbReference>
<protein>
    <submittedName>
        <fullName evidence="2">Unannotated protein</fullName>
    </submittedName>
</protein>
<dbReference type="PANTHER" id="PTHR43802:SF1">
    <property type="entry name" value="IP11341P-RELATED"/>
    <property type="match status" value="1"/>
</dbReference>
<dbReference type="NCBIfam" id="NF004840">
    <property type="entry name" value="PRK06190.1"/>
    <property type="match status" value="1"/>
</dbReference>
<dbReference type="InterPro" id="IPR001753">
    <property type="entry name" value="Enoyl-CoA_hydra/iso"/>
</dbReference>
<name>A0A6J6YJ86_9ZZZZ</name>
<accession>A0A6J6YJ86</accession>
<reference evidence="2" key="1">
    <citation type="submission" date="2020-05" db="EMBL/GenBank/DDBJ databases">
        <authorList>
            <person name="Chiriac C."/>
            <person name="Salcher M."/>
            <person name="Ghai R."/>
            <person name="Kavagutti S V."/>
        </authorList>
    </citation>
    <scope>NUCLEOTIDE SEQUENCE</scope>
</reference>
<dbReference type="CDD" id="cd06558">
    <property type="entry name" value="crotonase-like"/>
    <property type="match status" value="1"/>
</dbReference>
<evidence type="ECO:0000313" key="2">
    <source>
        <dbReference type="EMBL" id="CAB4805437.1"/>
    </source>
</evidence>
<sequence length="255" mass="27213">MMSELDGMREAIVRVDIREIATGKIGIITLNRPESRNALNAELSAALPAAVSQCDLEPNMRAIVLTGADPAFCAGFDLRDVSGGEKKGENPHPGYWGALPPTQVPIVGAINGAAITGGFEIALACDFLIASDKARFADTHAKVGMVPGWGLTIKLPQLIGTGRARRMSLTAEMIDAHTALDWGLVTEVVAHDYLLSRALEIAESIANNHAGAVTAIRSLYDEVARLGDSDAAYALENQRAREWAKIRSQQVRGNS</sequence>
<dbReference type="AlphaFoldDB" id="A0A6J6YJ86"/>
<dbReference type="EMBL" id="CAFAAL010000070">
    <property type="protein sequence ID" value="CAB4805437.1"/>
    <property type="molecule type" value="Genomic_DNA"/>
</dbReference>
<comment type="similarity">
    <text evidence="1">Belongs to the enoyl-CoA hydratase/isomerase family.</text>
</comment>
<organism evidence="2">
    <name type="scientific">freshwater metagenome</name>
    <dbReference type="NCBI Taxonomy" id="449393"/>
    <lineage>
        <taxon>unclassified sequences</taxon>
        <taxon>metagenomes</taxon>
        <taxon>ecological metagenomes</taxon>
    </lineage>
</organism>
<dbReference type="SUPFAM" id="SSF52096">
    <property type="entry name" value="ClpP/crotonase"/>
    <property type="match status" value="1"/>
</dbReference>
<dbReference type="InterPro" id="IPR029045">
    <property type="entry name" value="ClpP/crotonase-like_dom_sf"/>
</dbReference>
<gene>
    <name evidence="2" type="ORF">UFOPK3004_00909</name>
</gene>